<dbReference type="AlphaFoldDB" id="A0A1G9G5Q5"/>
<name>A0A1G9G5Q5_9BACL</name>
<reference evidence="1 2" key="1">
    <citation type="submission" date="2016-10" db="EMBL/GenBank/DDBJ databases">
        <authorList>
            <person name="de Groot N.N."/>
        </authorList>
    </citation>
    <scope>NUCLEOTIDE SEQUENCE [LARGE SCALE GENOMIC DNA]</scope>
    <source>
        <strain evidence="1 2">CGMCC 1.10239</strain>
    </source>
</reference>
<proteinExistence type="predicted"/>
<evidence type="ECO:0000313" key="1">
    <source>
        <dbReference type="EMBL" id="SDK96014.1"/>
    </source>
</evidence>
<accession>A0A1G9G5Q5</accession>
<sequence length="29" mass="3511">MFTNNILKINDRYKKEKMLVKSISRKQAL</sequence>
<dbReference type="Proteomes" id="UP000182783">
    <property type="component" value="Unassembled WGS sequence"/>
</dbReference>
<evidence type="ECO:0000313" key="2">
    <source>
        <dbReference type="Proteomes" id="UP000182783"/>
    </source>
</evidence>
<protein>
    <submittedName>
        <fullName evidence="1">Uncharacterized protein</fullName>
    </submittedName>
</protein>
<gene>
    <name evidence="1" type="ORF">SAMN05216191_101235</name>
</gene>
<organism evidence="1 2">
    <name type="scientific">Paenibacillus jilunlii</name>
    <dbReference type="NCBI Taxonomy" id="682956"/>
    <lineage>
        <taxon>Bacteria</taxon>
        <taxon>Bacillati</taxon>
        <taxon>Bacillota</taxon>
        <taxon>Bacilli</taxon>
        <taxon>Bacillales</taxon>
        <taxon>Paenibacillaceae</taxon>
        <taxon>Paenibacillus</taxon>
    </lineage>
</organism>
<dbReference type="EMBL" id="FNGM01000001">
    <property type="protein sequence ID" value="SDK96014.1"/>
    <property type="molecule type" value="Genomic_DNA"/>
</dbReference>